<name>A0A521EWP0_9FLAO</name>
<dbReference type="AlphaFoldDB" id="A0A521EWP0"/>
<evidence type="ECO:0000256" key="1">
    <source>
        <dbReference type="SAM" id="SignalP"/>
    </source>
</evidence>
<dbReference type="OrthoDB" id="1371180at2"/>
<organism evidence="2 3">
    <name type="scientific">Flavobacterium nitrogenifigens</name>
    <dbReference type="NCBI Taxonomy" id="1617283"/>
    <lineage>
        <taxon>Bacteria</taxon>
        <taxon>Pseudomonadati</taxon>
        <taxon>Bacteroidota</taxon>
        <taxon>Flavobacteriia</taxon>
        <taxon>Flavobacteriales</taxon>
        <taxon>Flavobacteriaceae</taxon>
        <taxon>Flavobacterium</taxon>
    </lineage>
</organism>
<sequence length="303" mass="32924">MKIKLLLSLLFFSLISCSKDDANNNEIVAQETSMNILLNSEKTNITGKDVKRGILPVTVNSVVIKVQPWTTGGGIDPTRVASVFNFNIVADNNTSAADGFEIRNFSTGVSRLSVTANSSSTVQEYVYGNWTNESSTLSVNDLFIKWEAQSPAVNYISNAQTINAVAGINTPVSFTLIPTNGRIISVFQLSNELKDWNYSAKVQTKFEGGSGSGMANVDKTHNGITHLDGYYAYQGAPLKHLVSIFDDKGEKVAEYAVPVTVVNGESVNTIYTILSDKIPEGNKLQTTILVPDFKSPLPDQKDI</sequence>
<keyword evidence="3" id="KW-1185">Reference proteome</keyword>
<accession>A0A521EWP0</accession>
<evidence type="ECO:0000313" key="2">
    <source>
        <dbReference type="EMBL" id="SMO87530.1"/>
    </source>
</evidence>
<feature type="signal peptide" evidence="1">
    <location>
        <begin position="1"/>
        <end position="22"/>
    </location>
</feature>
<keyword evidence="1" id="KW-0732">Signal</keyword>
<gene>
    <name evidence="2" type="ORF">SAMN06265220_105116</name>
</gene>
<dbReference type="Proteomes" id="UP000319267">
    <property type="component" value="Unassembled WGS sequence"/>
</dbReference>
<proteinExistence type="predicted"/>
<dbReference type="RefSeq" id="WP_111377361.1">
    <property type="nucleotide sequence ID" value="NZ_CP043612.1"/>
</dbReference>
<evidence type="ECO:0000313" key="3">
    <source>
        <dbReference type="Proteomes" id="UP000319267"/>
    </source>
</evidence>
<feature type="chain" id="PRO_5022224941" evidence="1">
    <location>
        <begin position="23"/>
        <end position="303"/>
    </location>
</feature>
<dbReference type="EMBL" id="FXTQ01000005">
    <property type="protein sequence ID" value="SMO87530.1"/>
    <property type="molecule type" value="Genomic_DNA"/>
</dbReference>
<dbReference type="PROSITE" id="PS51257">
    <property type="entry name" value="PROKAR_LIPOPROTEIN"/>
    <property type="match status" value="1"/>
</dbReference>
<protein>
    <submittedName>
        <fullName evidence="2">Uncharacterized protein</fullName>
    </submittedName>
</protein>
<reference evidence="2 3" key="1">
    <citation type="submission" date="2017-05" db="EMBL/GenBank/DDBJ databases">
        <authorList>
            <person name="Varghese N."/>
            <person name="Submissions S."/>
        </authorList>
    </citation>
    <scope>NUCLEOTIDE SEQUENCE [LARGE SCALE GENOMIC DNA]</scope>
    <source>
        <strain evidence="2 3">DSM 29982</strain>
    </source>
</reference>